<dbReference type="GO" id="GO:0046914">
    <property type="term" value="F:transition metal ion binding"/>
    <property type="evidence" value="ECO:0007669"/>
    <property type="project" value="InterPro"/>
</dbReference>
<dbReference type="GO" id="GO:0003824">
    <property type="term" value="F:catalytic activity"/>
    <property type="evidence" value="ECO:0007669"/>
    <property type="project" value="InterPro"/>
</dbReference>
<dbReference type="Proteomes" id="UP000006556">
    <property type="component" value="Chromosome"/>
</dbReference>
<dbReference type="AlphaFoldDB" id="A5CZT2"/>
<evidence type="ECO:0000313" key="1">
    <source>
        <dbReference type="EMBL" id="BAF60502.1"/>
    </source>
</evidence>
<proteinExistence type="predicted"/>
<organism evidence="1 2">
    <name type="scientific">Pelotomaculum thermopropionicum (strain DSM 13744 / JCM 10971 / SI)</name>
    <dbReference type="NCBI Taxonomy" id="370438"/>
    <lineage>
        <taxon>Bacteria</taxon>
        <taxon>Bacillati</taxon>
        <taxon>Bacillota</taxon>
        <taxon>Clostridia</taxon>
        <taxon>Eubacteriales</taxon>
        <taxon>Desulfotomaculaceae</taxon>
        <taxon>Pelotomaculum</taxon>
    </lineage>
</organism>
<dbReference type="InterPro" id="IPR036648">
    <property type="entry name" value="CN_Hdrase_a/SCN_Hdrase_g_sf"/>
</dbReference>
<gene>
    <name evidence="1" type="ordered locus">PTH_2321</name>
</gene>
<dbReference type="KEGG" id="pth:PTH_2321"/>
<sequence>MSENEKKPMTRREIKEQVIKKALSDKDFKDILVNNPKEAVGRL</sequence>
<keyword evidence="2" id="KW-1185">Reference proteome</keyword>
<name>A5CZT2_PELTS</name>
<dbReference type="EMBL" id="AP009389">
    <property type="protein sequence ID" value="BAF60502.1"/>
    <property type="molecule type" value="Genomic_DNA"/>
</dbReference>
<evidence type="ECO:0000313" key="2">
    <source>
        <dbReference type="Proteomes" id="UP000006556"/>
    </source>
</evidence>
<protein>
    <submittedName>
        <fullName evidence="1">Uncharacterized protein</fullName>
    </submittedName>
</protein>
<accession>A5CZT2</accession>
<dbReference type="SUPFAM" id="SSF56209">
    <property type="entry name" value="Nitrile hydratase alpha chain"/>
    <property type="match status" value="1"/>
</dbReference>
<reference evidence="2" key="1">
    <citation type="journal article" date="2008" name="Genome Res.">
        <title>The genome of Pelotomaculum thermopropionicum reveals niche-associated evolution in anaerobic microbiota.</title>
        <authorList>
            <person name="Kosaka T."/>
            <person name="Kato S."/>
            <person name="Shimoyama T."/>
            <person name="Ishii S."/>
            <person name="Abe T."/>
            <person name="Watanabe K."/>
        </authorList>
    </citation>
    <scope>NUCLEOTIDE SEQUENCE [LARGE SCALE GENOMIC DNA]</scope>
    <source>
        <strain evidence="2">DSM 13744 / JCM 10971 / SI</strain>
    </source>
</reference>
<dbReference type="HOGENOM" id="CLU_3237329_0_0_9"/>
<dbReference type="STRING" id="370438.PTH_2321"/>